<protein>
    <submittedName>
        <fullName evidence="1">Uncharacterized protein</fullName>
    </submittedName>
</protein>
<dbReference type="EMBL" id="CACRXK020017398">
    <property type="protein sequence ID" value="CAB4031158.1"/>
    <property type="molecule type" value="Genomic_DNA"/>
</dbReference>
<keyword evidence="2" id="KW-1185">Reference proteome</keyword>
<feature type="non-terminal residue" evidence="1">
    <location>
        <position position="281"/>
    </location>
</feature>
<dbReference type="SUPFAM" id="SSF56672">
    <property type="entry name" value="DNA/RNA polymerases"/>
    <property type="match status" value="1"/>
</dbReference>
<dbReference type="Proteomes" id="UP001152795">
    <property type="component" value="Unassembled WGS sequence"/>
</dbReference>
<dbReference type="PANTHER" id="PTHR47510:SF3">
    <property type="entry name" value="ENDO_EXONUCLEASE_PHOSPHATASE DOMAIN-CONTAINING PROTEIN"/>
    <property type="match status" value="1"/>
</dbReference>
<name>A0A6S7JJP4_PARCT</name>
<dbReference type="Pfam" id="PF00078">
    <property type="entry name" value="RVT_1"/>
    <property type="match status" value="1"/>
</dbReference>
<dbReference type="InterPro" id="IPR000477">
    <property type="entry name" value="RT_dom"/>
</dbReference>
<dbReference type="AlphaFoldDB" id="A0A6S7JJP4"/>
<gene>
    <name evidence="1" type="ORF">PACLA_8A049326</name>
</gene>
<comment type="caution">
    <text evidence="1">The sequence shown here is derived from an EMBL/GenBank/DDBJ whole genome shotgun (WGS) entry which is preliminary data.</text>
</comment>
<accession>A0A6S7JJP4</accession>
<proteinExistence type="predicted"/>
<dbReference type="OrthoDB" id="5985125at2759"/>
<dbReference type="PANTHER" id="PTHR47510">
    <property type="entry name" value="REVERSE TRANSCRIPTASE DOMAIN-CONTAINING PROTEIN"/>
    <property type="match status" value="1"/>
</dbReference>
<reference evidence="1" key="1">
    <citation type="submission" date="2020-04" db="EMBL/GenBank/DDBJ databases">
        <authorList>
            <person name="Alioto T."/>
            <person name="Alioto T."/>
            <person name="Gomez Garrido J."/>
        </authorList>
    </citation>
    <scope>NUCLEOTIDE SEQUENCE</scope>
    <source>
        <strain evidence="1">A484AB</strain>
    </source>
</reference>
<organism evidence="1 2">
    <name type="scientific">Paramuricea clavata</name>
    <name type="common">Red gorgonian</name>
    <name type="synonym">Violescent sea-whip</name>
    <dbReference type="NCBI Taxonomy" id="317549"/>
    <lineage>
        <taxon>Eukaryota</taxon>
        <taxon>Metazoa</taxon>
        <taxon>Cnidaria</taxon>
        <taxon>Anthozoa</taxon>
        <taxon>Octocorallia</taxon>
        <taxon>Malacalcyonacea</taxon>
        <taxon>Plexauridae</taxon>
        <taxon>Paramuricea</taxon>
    </lineage>
</organism>
<sequence>MWSTIKKILSTNVTQQEVSSVMYNNKTYTNDKVIASVFNKHFSRIGHTLSKVFGRVKKVVLPQPCTDSRFELKPIPVDSVHDQLSGLKANKAIGLDEISARLLKDASEVISPVLTNLINISIDQSYFPNNWKSAKVMALFKSGDKSNCNNYRPISILPTVSKIIERTVHFQFYDYSQKNKLLSIRQFGFRRNRSTSSALLQFTDELLMNMDRGKVSGVIYLDLKKAFDTVNHAILLQKLKWVGVDSKSLQWFQSYLSHRTQKTVLNNCYSNQCKVSIGVPQ</sequence>
<dbReference type="PROSITE" id="PS50878">
    <property type="entry name" value="RT_POL"/>
    <property type="match status" value="1"/>
</dbReference>
<evidence type="ECO:0000313" key="1">
    <source>
        <dbReference type="EMBL" id="CAB4031158.1"/>
    </source>
</evidence>
<evidence type="ECO:0000313" key="2">
    <source>
        <dbReference type="Proteomes" id="UP001152795"/>
    </source>
</evidence>
<dbReference type="InterPro" id="IPR043502">
    <property type="entry name" value="DNA/RNA_pol_sf"/>
</dbReference>